<keyword evidence="4" id="KW-1185">Reference proteome</keyword>
<evidence type="ECO:0000313" key="3">
    <source>
        <dbReference type="EMBL" id="MDA0166237.1"/>
    </source>
</evidence>
<evidence type="ECO:0000313" key="4">
    <source>
        <dbReference type="Proteomes" id="UP001149140"/>
    </source>
</evidence>
<dbReference type="InterPro" id="IPR020904">
    <property type="entry name" value="Sc_DH/Rdtase_CS"/>
</dbReference>
<dbReference type="Proteomes" id="UP001149140">
    <property type="component" value="Unassembled WGS sequence"/>
</dbReference>
<dbReference type="PANTHER" id="PTHR42879:SF2">
    <property type="entry name" value="3-OXOACYL-[ACYL-CARRIER-PROTEIN] REDUCTASE FABG"/>
    <property type="match status" value="1"/>
</dbReference>
<sequence length="242" mass="24916">MPAALVTGAASGIGRAAAERLIADGYDVLSVDLRDDGPGVAYAADLTTREGNAGAVSAAIDAFGRLDVIVANAGIQHVAPVAEFPEDRWDMIVSLLLTSPFLLAKYAWPALAASGSGRFIVVASVHAQVASPYKAAYVSAKHGVLGLVKTLALEGGEAGITATAVCPGYVRTPLVEAQLPDQARRHGISEDEVLENVILAPHAVKRLIEPDEVAATIAFLAGPNGAAFTGVPVTMDLGWTAR</sequence>
<dbReference type="Pfam" id="PF13561">
    <property type="entry name" value="adh_short_C2"/>
    <property type="match status" value="1"/>
</dbReference>
<reference evidence="3" key="1">
    <citation type="submission" date="2022-10" db="EMBL/GenBank/DDBJ databases">
        <title>The WGS of Solirubrobacter ginsenosidimutans DSM 21036.</title>
        <authorList>
            <person name="Jiang Z."/>
        </authorList>
    </citation>
    <scope>NUCLEOTIDE SEQUENCE</scope>
    <source>
        <strain evidence="3">DSM 21036</strain>
    </source>
</reference>
<comment type="similarity">
    <text evidence="1">Belongs to the short-chain dehydrogenases/reductases (SDR) family.</text>
</comment>
<dbReference type="PRINTS" id="PR00081">
    <property type="entry name" value="GDHRDH"/>
</dbReference>
<dbReference type="GO" id="GO:0016491">
    <property type="term" value="F:oxidoreductase activity"/>
    <property type="evidence" value="ECO:0007669"/>
    <property type="project" value="UniProtKB-KW"/>
</dbReference>
<dbReference type="EMBL" id="JAPDOD010000061">
    <property type="protein sequence ID" value="MDA0166237.1"/>
    <property type="molecule type" value="Genomic_DNA"/>
</dbReference>
<dbReference type="GO" id="GO:0032787">
    <property type="term" value="P:monocarboxylic acid metabolic process"/>
    <property type="evidence" value="ECO:0007669"/>
    <property type="project" value="UniProtKB-ARBA"/>
</dbReference>
<keyword evidence="2" id="KW-0560">Oxidoreductase</keyword>
<protein>
    <submittedName>
        <fullName evidence="3">SDR family oxidoreductase</fullName>
    </submittedName>
</protein>
<name>A0A9X3N3W0_9ACTN</name>
<dbReference type="InterPro" id="IPR036291">
    <property type="entry name" value="NAD(P)-bd_dom_sf"/>
</dbReference>
<evidence type="ECO:0000256" key="1">
    <source>
        <dbReference type="ARBA" id="ARBA00006484"/>
    </source>
</evidence>
<dbReference type="InterPro" id="IPR050259">
    <property type="entry name" value="SDR"/>
</dbReference>
<dbReference type="AlphaFoldDB" id="A0A9X3N3W0"/>
<dbReference type="SUPFAM" id="SSF51735">
    <property type="entry name" value="NAD(P)-binding Rossmann-fold domains"/>
    <property type="match status" value="1"/>
</dbReference>
<dbReference type="FunFam" id="3.40.50.720:FF:000084">
    <property type="entry name" value="Short-chain dehydrogenase reductase"/>
    <property type="match status" value="1"/>
</dbReference>
<evidence type="ECO:0000256" key="2">
    <source>
        <dbReference type="ARBA" id="ARBA00023002"/>
    </source>
</evidence>
<dbReference type="PROSITE" id="PS00061">
    <property type="entry name" value="ADH_SHORT"/>
    <property type="match status" value="1"/>
</dbReference>
<gene>
    <name evidence="3" type="ORF">OM076_38585</name>
</gene>
<comment type="caution">
    <text evidence="3">The sequence shown here is derived from an EMBL/GenBank/DDBJ whole genome shotgun (WGS) entry which is preliminary data.</text>
</comment>
<dbReference type="PRINTS" id="PR00080">
    <property type="entry name" value="SDRFAMILY"/>
</dbReference>
<dbReference type="InterPro" id="IPR002347">
    <property type="entry name" value="SDR_fam"/>
</dbReference>
<dbReference type="RefSeq" id="WP_270045494.1">
    <property type="nucleotide sequence ID" value="NZ_JAPDOD010000061.1"/>
</dbReference>
<accession>A0A9X3N3W0</accession>
<organism evidence="3 4">
    <name type="scientific">Solirubrobacter ginsenosidimutans</name>
    <dbReference type="NCBI Taxonomy" id="490573"/>
    <lineage>
        <taxon>Bacteria</taxon>
        <taxon>Bacillati</taxon>
        <taxon>Actinomycetota</taxon>
        <taxon>Thermoleophilia</taxon>
        <taxon>Solirubrobacterales</taxon>
        <taxon>Solirubrobacteraceae</taxon>
        <taxon>Solirubrobacter</taxon>
    </lineage>
</organism>
<dbReference type="PANTHER" id="PTHR42879">
    <property type="entry name" value="3-OXOACYL-(ACYL-CARRIER-PROTEIN) REDUCTASE"/>
    <property type="match status" value="1"/>
</dbReference>
<dbReference type="Gene3D" id="3.40.50.720">
    <property type="entry name" value="NAD(P)-binding Rossmann-like Domain"/>
    <property type="match status" value="1"/>
</dbReference>
<proteinExistence type="inferred from homology"/>